<keyword evidence="3" id="KW-1185">Reference proteome</keyword>
<feature type="domain" description="Hedgehog/Intein (Hint)" evidence="1">
    <location>
        <begin position="214"/>
        <end position="350"/>
    </location>
</feature>
<reference evidence="2 3" key="1">
    <citation type="submission" date="2019-03" db="EMBL/GenBank/DDBJ databases">
        <title>Genomic Encyclopedia of Archaeal and Bacterial Type Strains, Phase II (KMG-II): from individual species to whole genera.</title>
        <authorList>
            <person name="Goeker M."/>
        </authorList>
    </citation>
    <scope>NUCLEOTIDE SEQUENCE [LARGE SCALE GENOMIC DNA]</scope>
    <source>
        <strain evidence="2 3">DSM 26433</strain>
    </source>
</reference>
<gene>
    <name evidence="2" type="ORF">BXY66_3388</name>
</gene>
<name>A0A4R1N2W7_9RHOB</name>
<protein>
    <submittedName>
        <fullName evidence="2">Hint domain-containing protein</fullName>
    </submittedName>
</protein>
<dbReference type="OrthoDB" id="9765610at2"/>
<dbReference type="EMBL" id="SMGR01000003">
    <property type="protein sequence ID" value="TCL00741.1"/>
    <property type="molecule type" value="Genomic_DNA"/>
</dbReference>
<comment type="caution">
    <text evidence="2">The sequence shown here is derived from an EMBL/GenBank/DDBJ whole genome shotgun (WGS) entry which is preliminary data.</text>
</comment>
<sequence>MAQIANYTFDQNTNCKLIDSAGPEDNSGWLYGDAFAHGGVGHFDGHRDYGLVKPDPIFGLDQGTIAIEFTQEAPSCGNYPWNGAQTLFSTDAHGLGAEGGHLSIFINACGEIVVRHQTDDQSHYYSGGKVVPGEPVQMSYSFGPEGSVLSVNGTVVDTGCVPHHMAGDTNPIAIGAGLTSASEGTANDVRGFFNGEIDRVAIYDTIERPDNCFPCFVAGTMVLTPTGQVPIETLKPGDLVTTMDCGPQPVVCVTQTRVDARTLKHTRKSRPISVPVHAAGQPAPVHISRQHCVMMQAGDREVLVRAAHLEKVGMATQDDAASEVIYVHLLLKDHHVICADGAPCETLKAGKMADRNLRADGLDETANNLPYMLPARPILDGRQVRALHKAGKLNFARWSPHFVQVPPHTSCAVASH</sequence>
<organism evidence="2 3">
    <name type="scientific">Shimia isoporae</name>
    <dbReference type="NCBI Taxonomy" id="647720"/>
    <lineage>
        <taxon>Bacteria</taxon>
        <taxon>Pseudomonadati</taxon>
        <taxon>Pseudomonadota</taxon>
        <taxon>Alphaproteobacteria</taxon>
        <taxon>Rhodobacterales</taxon>
        <taxon>Roseobacteraceae</taxon>
    </lineage>
</organism>
<dbReference type="InterPro" id="IPR036844">
    <property type="entry name" value="Hint_dom_sf"/>
</dbReference>
<dbReference type="Pfam" id="PF13403">
    <property type="entry name" value="Hint_2"/>
    <property type="match status" value="1"/>
</dbReference>
<dbReference type="InterPro" id="IPR028992">
    <property type="entry name" value="Hedgehog/Intein_dom"/>
</dbReference>
<evidence type="ECO:0000259" key="1">
    <source>
        <dbReference type="Pfam" id="PF13403"/>
    </source>
</evidence>
<dbReference type="AlphaFoldDB" id="A0A4R1N2W7"/>
<dbReference type="RefSeq" id="WP_132861494.1">
    <property type="nucleotide sequence ID" value="NZ_SMGR01000003.1"/>
</dbReference>
<proteinExistence type="predicted"/>
<evidence type="ECO:0000313" key="3">
    <source>
        <dbReference type="Proteomes" id="UP000295673"/>
    </source>
</evidence>
<dbReference type="Gene3D" id="2.60.120.200">
    <property type="match status" value="1"/>
</dbReference>
<evidence type="ECO:0000313" key="2">
    <source>
        <dbReference type="EMBL" id="TCL00741.1"/>
    </source>
</evidence>
<dbReference type="SUPFAM" id="SSF49899">
    <property type="entry name" value="Concanavalin A-like lectins/glucanases"/>
    <property type="match status" value="1"/>
</dbReference>
<dbReference type="InterPro" id="IPR013320">
    <property type="entry name" value="ConA-like_dom_sf"/>
</dbReference>
<dbReference type="Proteomes" id="UP000295673">
    <property type="component" value="Unassembled WGS sequence"/>
</dbReference>
<dbReference type="Gene3D" id="2.170.16.10">
    <property type="entry name" value="Hedgehog/Intein (Hint) domain"/>
    <property type="match status" value="1"/>
</dbReference>
<dbReference type="SUPFAM" id="SSF51294">
    <property type="entry name" value="Hedgehog/intein (Hint) domain"/>
    <property type="match status" value="1"/>
</dbReference>
<accession>A0A4R1N2W7</accession>